<dbReference type="EMBL" id="KZ293687">
    <property type="protein sequence ID" value="PBK85944.1"/>
    <property type="molecule type" value="Genomic_DNA"/>
</dbReference>
<name>A0A2H3CWT9_ARMGA</name>
<accession>A0A2H3CWT9</accession>
<reference evidence="2" key="1">
    <citation type="journal article" date="2017" name="Nat. Ecol. Evol.">
        <title>Genome expansion and lineage-specific genetic innovations in the forest pathogenic fungi Armillaria.</title>
        <authorList>
            <person name="Sipos G."/>
            <person name="Prasanna A.N."/>
            <person name="Walter M.C."/>
            <person name="O'Connor E."/>
            <person name="Balint B."/>
            <person name="Krizsan K."/>
            <person name="Kiss B."/>
            <person name="Hess J."/>
            <person name="Varga T."/>
            <person name="Slot J."/>
            <person name="Riley R."/>
            <person name="Boka B."/>
            <person name="Rigling D."/>
            <person name="Barry K."/>
            <person name="Lee J."/>
            <person name="Mihaltcheva S."/>
            <person name="LaButti K."/>
            <person name="Lipzen A."/>
            <person name="Waldron R."/>
            <person name="Moloney N.M."/>
            <person name="Sperisen C."/>
            <person name="Kredics L."/>
            <person name="Vagvoelgyi C."/>
            <person name="Patrignani A."/>
            <person name="Fitzpatrick D."/>
            <person name="Nagy I."/>
            <person name="Doyle S."/>
            <person name="Anderson J.B."/>
            <person name="Grigoriev I.V."/>
            <person name="Gueldener U."/>
            <person name="Muensterkoetter M."/>
            <person name="Nagy L.G."/>
        </authorList>
    </citation>
    <scope>NUCLEOTIDE SEQUENCE [LARGE SCALE GENOMIC DNA]</scope>
    <source>
        <strain evidence="2">Ar21-2</strain>
    </source>
</reference>
<dbReference type="InParanoid" id="A0A2H3CWT9"/>
<organism evidence="1 2">
    <name type="scientific">Armillaria gallica</name>
    <name type="common">Bulbous honey fungus</name>
    <name type="synonym">Armillaria bulbosa</name>
    <dbReference type="NCBI Taxonomy" id="47427"/>
    <lineage>
        <taxon>Eukaryota</taxon>
        <taxon>Fungi</taxon>
        <taxon>Dikarya</taxon>
        <taxon>Basidiomycota</taxon>
        <taxon>Agaricomycotina</taxon>
        <taxon>Agaricomycetes</taxon>
        <taxon>Agaricomycetidae</taxon>
        <taxon>Agaricales</taxon>
        <taxon>Marasmiineae</taxon>
        <taxon>Physalacriaceae</taxon>
        <taxon>Armillaria</taxon>
    </lineage>
</organism>
<sequence length="76" mass="8480">MINFVDIKPTPIHTADGHSFNAIGRRDYVMYLSMGHGKLETKVTLHNMYYSLHLAFTLISVSCLDTAGYSLTVEDG</sequence>
<dbReference type="Proteomes" id="UP000217790">
    <property type="component" value="Unassembled WGS sequence"/>
</dbReference>
<evidence type="ECO:0000313" key="1">
    <source>
        <dbReference type="EMBL" id="PBK85944.1"/>
    </source>
</evidence>
<dbReference type="OrthoDB" id="3251181at2759"/>
<evidence type="ECO:0000313" key="2">
    <source>
        <dbReference type="Proteomes" id="UP000217790"/>
    </source>
</evidence>
<dbReference type="AlphaFoldDB" id="A0A2H3CWT9"/>
<feature type="non-terminal residue" evidence="1">
    <location>
        <position position="76"/>
    </location>
</feature>
<keyword evidence="2" id="KW-1185">Reference proteome</keyword>
<protein>
    <submittedName>
        <fullName evidence="1">Uncharacterized protein</fullName>
    </submittedName>
</protein>
<proteinExistence type="predicted"/>
<gene>
    <name evidence="1" type="ORF">ARMGADRAFT_941162</name>
</gene>